<name>A0A8K0GXF2_9ROSA</name>
<comment type="caution">
    <text evidence="1">The sequence shown here is derived from an EMBL/GenBank/DDBJ whole genome shotgun (WGS) entry which is preliminary data.</text>
</comment>
<evidence type="ECO:0000313" key="1">
    <source>
        <dbReference type="EMBL" id="KAF3442329.1"/>
    </source>
</evidence>
<sequence>MREWENTRGILLDSYHDKFSSSPSLALGAHRLLQNPSSTRISSHYDCPFDIDAEVLGWVIGYAEKYAWQKVVWEIDAKEVVKEVMAEKDPMAWSLFENFLPIKSRFVTFDWEIKWSPRLSNAVADAIAKFTSLNSCYISIDKFSLESLPKEILAKLVQDQLDLFLNGEIGLLSQFLNTRHQKRTSISIPT</sequence>
<proteinExistence type="predicted"/>
<keyword evidence="2" id="KW-1185">Reference proteome</keyword>
<gene>
    <name evidence="1" type="ORF">FNV43_RR16245</name>
</gene>
<dbReference type="Proteomes" id="UP000796880">
    <property type="component" value="Unassembled WGS sequence"/>
</dbReference>
<organism evidence="1 2">
    <name type="scientific">Rhamnella rubrinervis</name>
    <dbReference type="NCBI Taxonomy" id="2594499"/>
    <lineage>
        <taxon>Eukaryota</taxon>
        <taxon>Viridiplantae</taxon>
        <taxon>Streptophyta</taxon>
        <taxon>Embryophyta</taxon>
        <taxon>Tracheophyta</taxon>
        <taxon>Spermatophyta</taxon>
        <taxon>Magnoliopsida</taxon>
        <taxon>eudicotyledons</taxon>
        <taxon>Gunneridae</taxon>
        <taxon>Pentapetalae</taxon>
        <taxon>rosids</taxon>
        <taxon>fabids</taxon>
        <taxon>Rosales</taxon>
        <taxon>Rhamnaceae</taxon>
        <taxon>rhamnoid group</taxon>
        <taxon>Rhamneae</taxon>
        <taxon>Rhamnella</taxon>
    </lineage>
</organism>
<accession>A0A8K0GXF2</accession>
<dbReference type="AlphaFoldDB" id="A0A8K0GXF2"/>
<evidence type="ECO:0000313" key="2">
    <source>
        <dbReference type="Proteomes" id="UP000796880"/>
    </source>
</evidence>
<dbReference type="EMBL" id="VOIH02000007">
    <property type="protein sequence ID" value="KAF3442329.1"/>
    <property type="molecule type" value="Genomic_DNA"/>
</dbReference>
<reference evidence="1" key="1">
    <citation type="submission" date="2020-03" db="EMBL/GenBank/DDBJ databases">
        <title>A high-quality chromosome-level genome assembly of a woody plant with both climbing and erect habits, Rhamnella rubrinervis.</title>
        <authorList>
            <person name="Lu Z."/>
            <person name="Yang Y."/>
            <person name="Zhu X."/>
            <person name="Sun Y."/>
        </authorList>
    </citation>
    <scope>NUCLEOTIDE SEQUENCE</scope>
    <source>
        <strain evidence="1">BYM</strain>
        <tissue evidence="1">Leaf</tissue>
    </source>
</reference>
<protein>
    <submittedName>
        <fullName evidence="1">Uncharacterized protein</fullName>
    </submittedName>
</protein>